<dbReference type="GO" id="GO:0006281">
    <property type="term" value="P:DNA repair"/>
    <property type="evidence" value="ECO:0007669"/>
    <property type="project" value="UniProtKB-KW"/>
</dbReference>
<keyword evidence="1" id="KW-0227">DNA damage</keyword>
<dbReference type="PANTHER" id="PTHR10492">
    <property type="match status" value="1"/>
</dbReference>
<accession>A0A6P6U9U4</accession>
<dbReference type="InterPro" id="IPR025476">
    <property type="entry name" value="Helitron_helicase-like"/>
</dbReference>
<dbReference type="Pfam" id="PF05970">
    <property type="entry name" value="PIF1"/>
    <property type="match status" value="1"/>
</dbReference>
<name>A0A6P6U9U4_COFAR</name>
<keyword evidence="1" id="KW-0547">Nucleotide-binding</keyword>
<keyword evidence="1" id="KW-0233">DNA recombination</keyword>
<proteinExistence type="inferred from homology"/>
<keyword evidence="5" id="KW-1185">Reference proteome</keyword>
<gene>
    <name evidence="6" type="primary">LOC113708466</name>
</gene>
<dbReference type="GO" id="GO:0000723">
    <property type="term" value="P:telomere maintenance"/>
    <property type="evidence" value="ECO:0007669"/>
    <property type="project" value="InterPro"/>
</dbReference>
<dbReference type="GO" id="GO:0043139">
    <property type="term" value="F:5'-3' DNA helicase activity"/>
    <property type="evidence" value="ECO:0007669"/>
    <property type="project" value="UniProtKB-EC"/>
</dbReference>
<sequence length="818" mass="93454">MLKKELSKRHIFGKVAAYTYIIEFQKRGLPHAHFLIILKQGSKMYSPQAYDRIVCAELPNCHHQPYLHSLVVKHMMHGPCGVMNPKCPCMRKNIGCKDKYPKEFNESTRHSSNSYPIYKRSDDKKTVKVRGHHLDNRWVVPYNPYLLSKFNCHLNVEVCSTVRAVKYIYKYIYKGHDKILYQLNKTQVDHSFDEIKSFVAARWISAPEAMWRIFAFDLNEIHPSVTLLQVHLENKHPLAFPENRPLESLLQNPTSSTTMLTEFFAMNRQDDHAKSLNCLYAEFPEHFVWNRTTKQWDHRKNKQVIGRLAPTHPSKGERYYLRMLLMHIRKPTSFHALKTIDGITYATFQQAADKLGLLQSDDAAELCLQEATLYQMPSSLRHLFAALLAYCTPTNPEKIWLKYQDSLSEDIHQDKSIDQANVEKIVLQIIHNYLQSMGKSLKDYGFSSFVPQRNIKQLIAKEIESEKSIPVLDVDLAALHQLNGDQRIAYDRIMNAVLNKKSEAFFVDGPGGTGKTFLYKTLLATIRSKGWIALATATSGVAASILPGGRTAHSRFKIPLYDDDAATCNVGKQSAIAHLIQNARLIIWEEASMAKRKSIEKFNEMLQDLMQTNLAFGGKIIVFGGDFRQTLPVVSKGHKQDIINASFVNSPLWRQLTKLRLQQNMRARKDPDFCTFLLNIGNGTQQINSSGEVDIPASMNIPFIDDDSSLETLINVVFPSMESFSINPAAVVNRAILMTRNDFVHEINDRLIEKFPGKKKTYLSFDQPIDSRDQRDTQDFLNSLTPKGMPPHELKLKRNCPIMLIRNINPTEGLSNGT</sequence>
<reference evidence="5" key="1">
    <citation type="journal article" date="2025" name="Foods">
        <title>Unveiling the Microbial Signatures of Arabica Coffee Cherries: Insights into Ripeness Specific Diversity, Functional Traits, and Implications for Quality and Safety.</title>
        <authorList>
            <consortium name="RefSeq"/>
            <person name="Tenea G.N."/>
            <person name="Cifuentes V."/>
            <person name="Reyes P."/>
            <person name="Cevallos-Vallejos M."/>
        </authorList>
    </citation>
    <scope>NUCLEOTIDE SEQUENCE [LARGE SCALE GENOMIC DNA]</scope>
</reference>
<dbReference type="OrthoDB" id="687790at2759"/>
<reference evidence="6" key="2">
    <citation type="submission" date="2025-08" db="UniProtKB">
        <authorList>
            <consortium name="RefSeq"/>
        </authorList>
    </citation>
    <scope>IDENTIFICATION</scope>
    <source>
        <tissue evidence="6">Leaves</tissue>
    </source>
</reference>
<evidence type="ECO:0000313" key="5">
    <source>
        <dbReference type="Proteomes" id="UP001652660"/>
    </source>
</evidence>
<dbReference type="GO" id="GO:0016787">
    <property type="term" value="F:hydrolase activity"/>
    <property type="evidence" value="ECO:0007669"/>
    <property type="project" value="UniProtKB-KW"/>
</dbReference>
<feature type="domain" description="DNA helicase Pif1-like 2B" evidence="4">
    <location>
        <begin position="779"/>
        <end position="818"/>
    </location>
</feature>
<dbReference type="Proteomes" id="UP001652660">
    <property type="component" value="Chromosome 9c"/>
</dbReference>
<dbReference type="GO" id="GO:0006310">
    <property type="term" value="P:DNA recombination"/>
    <property type="evidence" value="ECO:0007669"/>
    <property type="project" value="UniProtKB-KW"/>
</dbReference>
<keyword evidence="1" id="KW-0378">Hydrolase</keyword>
<dbReference type="PANTHER" id="PTHR10492:SF100">
    <property type="entry name" value="ATP-DEPENDENT DNA HELICASE"/>
    <property type="match status" value="1"/>
</dbReference>
<evidence type="ECO:0000313" key="6">
    <source>
        <dbReference type="RefSeq" id="XP_027086722.1"/>
    </source>
</evidence>
<dbReference type="EC" id="5.6.2.3" evidence="1"/>
<evidence type="ECO:0000259" key="3">
    <source>
        <dbReference type="Pfam" id="PF14214"/>
    </source>
</evidence>
<keyword evidence="1" id="KW-0347">Helicase</keyword>
<feature type="domain" description="DNA helicase Pif1-like DEAD-box helicase" evidence="2">
    <location>
        <begin position="481"/>
        <end position="686"/>
    </location>
</feature>
<comment type="cofactor">
    <cofactor evidence="1">
        <name>Mg(2+)</name>
        <dbReference type="ChEBI" id="CHEBI:18420"/>
    </cofactor>
</comment>
<dbReference type="GeneID" id="113708466"/>
<evidence type="ECO:0000259" key="4">
    <source>
        <dbReference type="Pfam" id="PF21530"/>
    </source>
</evidence>
<dbReference type="InterPro" id="IPR027417">
    <property type="entry name" value="P-loop_NTPase"/>
</dbReference>
<dbReference type="InterPro" id="IPR010285">
    <property type="entry name" value="DNA_helicase_pif1-like_DEAD"/>
</dbReference>
<dbReference type="InterPro" id="IPR049163">
    <property type="entry name" value="Pif1-like_2B_dom"/>
</dbReference>
<organism evidence="5 6">
    <name type="scientific">Coffea arabica</name>
    <name type="common">Arabian coffee</name>
    <dbReference type="NCBI Taxonomy" id="13443"/>
    <lineage>
        <taxon>Eukaryota</taxon>
        <taxon>Viridiplantae</taxon>
        <taxon>Streptophyta</taxon>
        <taxon>Embryophyta</taxon>
        <taxon>Tracheophyta</taxon>
        <taxon>Spermatophyta</taxon>
        <taxon>Magnoliopsida</taxon>
        <taxon>eudicotyledons</taxon>
        <taxon>Gunneridae</taxon>
        <taxon>Pentapetalae</taxon>
        <taxon>asterids</taxon>
        <taxon>lamiids</taxon>
        <taxon>Gentianales</taxon>
        <taxon>Rubiaceae</taxon>
        <taxon>Ixoroideae</taxon>
        <taxon>Gardenieae complex</taxon>
        <taxon>Bertiereae - Coffeeae clade</taxon>
        <taxon>Coffeeae</taxon>
        <taxon>Coffea</taxon>
    </lineage>
</organism>
<evidence type="ECO:0000259" key="2">
    <source>
        <dbReference type="Pfam" id="PF05970"/>
    </source>
</evidence>
<dbReference type="GO" id="GO:0005524">
    <property type="term" value="F:ATP binding"/>
    <property type="evidence" value="ECO:0007669"/>
    <property type="project" value="UniProtKB-KW"/>
</dbReference>
<keyword evidence="1" id="KW-0067">ATP-binding</keyword>
<comment type="catalytic activity">
    <reaction evidence="1">
        <text>ATP + H2O = ADP + phosphate + H(+)</text>
        <dbReference type="Rhea" id="RHEA:13065"/>
        <dbReference type="ChEBI" id="CHEBI:15377"/>
        <dbReference type="ChEBI" id="CHEBI:15378"/>
        <dbReference type="ChEBI" id="CHEBI:30616"/>
        <dbReference type="ChEBI" id="CHEBI:43474"/>
        <dbReference type="ChEBI" id="CHEBI:456216"/>
        <dbReference type="EC" id="5.6.2.3"/>
    </reaction>
</comment>
<dbReference type="SUPFAM" id="SSF52540">
    <property type="entry name" value="P-loop containing nucleoside triphosphate hydrolases"/>
    <property type="match status" value="2"/>
</dbReference>
<dbReference type="RefSeq" id="XP_027086722.1">
    <property type="nucleotide sequence ID" value="XM_027230921.1"/>
</dbReference>
<dbReference type="AlphaFoldDB" id="A0A6P6U9U4"/>
<evidence type="ECO:0000256" key="1">
    <source>
        <dbReference type="RuleBase" id="RU363044"/>
    </source>
</evidence>
<dbReference type="Pfam" id="PF21530">
    <property type="entry name" value="Pif1_2B_dom"/>
    <property type="match status" value="1"/>
</dbReference>
<dbReference type="Pfam" id="PF14214">
    <property type="entry name" value="Helitron_like_N"/>
    <property type="match status" value="1"/>
</dbReference>
<comment type="similarity">
    <text evidence="1">Belongs to the helicase family.</text>
</comment>
<protein>
    <recommendedName>
        <fullName evidence="1">ATP-dependent DNA helicase</fullName>
        <ecNumber evidence="1">5.6.2.3</ecNumber>
    </recommendedName>
</protein>
<dbReference type="Gene3D" id="3.40.50.300">
    <property type="entry name" value="P-loop containing nucleotide triphosphate hydrolases"/>
    <property type="match status" value="1"/>
</dbReference>
<keyword evidence="1" id="KW-0234">DNA repair</keyword>
<feature type="domain" description="Helitron helicase-like" evidence="3">
    <location>
        <begin position="2"/>
        <end position="36"/>
    </location>
</feature>